<feature type="signal peptide" evidence="2">
    <location>
        <begin position="1"/>
        <end position="19"/>
    </location>
</feature>
<feature type="compositionally biased region" description="Basic and acidic residues" evidence="1">
    <location>
        <begin position="267"/>
        <end position="280"/>
    </location>
</feature>
<dbReference type="OrthoDB" id="3729683at2759"/>
<dbReference type="Proteomes" id="UP000813461">
    <property type="component" value="Unassembled WGS sequence"/>
</dbReference>
<feature type="compositionally biased region" description="Polar residues" evidence="1">
    <location>
        <begin position="300"/>
        <end position="315"/>
    </location>
</feature>
<proteinExistence type="predicted"/>
<dbReference type="EMBL" id="JAGMVJ010000014">
    <property type="protein sequence ID" value="KAH7082451.1"/>
    <property type="molecule type" value="Genomic_DNA"/>
</dbReference>
<comment type="caution">
    <text evidence="3">The sequence shown here is derived from an EMBL/GenBank/DDBJ whole genome shotgun (WGS) entry which is preliminary data.</text>
</comment>
<name>A0A8K0VWW1_9PLEO</name>
<evidence type="ECO:0000256" key="1">
    <source>
        <dbReference type="SAM" id="MobiDB-lite"/>
    </source>
</evidence>
<organism evidence="3 4">
    <name type="scientific">Paraphoma chrysanthemicola</name>
    <dbReference type="NCBI Taxonomy" id="798071"/>
    <lineage>
        <taxon>Eukaryota</taxon>
        <taxon>Fungi</taxon>
        <taxon>Dikarya</taxon>
        <taxon>Ascomycota</taxon>
        <taxon>Pezizomycotina</taxon>
        <taxon>Dothideomycetes</taxon>
        <taxon>Pleosporomycetidae</taxon>
        <taxon>Pleosporales</taxon>
        <taxon>Pleosporineae</taxon>
        <taxon>Phaeosphaeriaceae</taxon>
        <taxon>Paraphoma</taxon>
    </lineage>
</organism>
<evidence type="ECO:0000256" key="2">
    <source>
        <dbReference type="SAM" id="SignalP"/>
    </source>
</evidence>
<reference evidence="3" key="1">
    <citation type="journal article" date="2021" name="Nat. Commun.">
        <title>Genetic determinants of endophytism in the Arabidopsis root mycobiome.</title>
        <authorList>
            <person name="Mesny F."/>
            <person name="Miyauchi S."/>
            <person name="Thiergart T."/>
            <person name="Pickel B."/>
            <person name="Atanasova L."/>
            <person name="Karlsson M."/>
            <person name="Huettel B."/>
            <person name="Barry K.W."/>
            <person name="Haridas S."/>
            <person name="Chen C."/>
            <person name="Bauer D."/>
            <person name="Andreopoulos W."/>
            <person name="Pangilinan J."/>
            <person name="LaButti K."/>
            <person name="Riley R."/>
            <person name="Lipzen A."/>
            <person name="Clum A."/>
            <person name="Drula E."/>
            <person name="Henrissat B."/>
            <person name="Kohler A."/>
            <person name="Grigoriev I.V."/>
            <person name="Martin F.M."/>
            <person name="Hacquard S."/>
        </authorList>
    </citation>
    <scope>NUCLEOTIDE SEQUENCE</scope>
    <source>
        <strain evidence="3">MPI-SDFR-AT-0120</strain>
    </source>
</reference>
<sequence>MKQFVFFLLYCSYLQQVASFPIEETPGFTPWSQAKRAPRAIPELEFSGVNGVPLGIFETANFGIPDPTCRERLPREGCWTMDEFTVDKMIGAQLEKPETKNCNLKCLFYTQRLSGAAEREANFVFWDYLLTGATEGPRKYLTIWDLHDRKYYPDERNLDATPELKCAYLDIEPDDLRDGISGCQRRYFMSMSKAMAAQCEGEVFLMTMTDLVNNDDVPEDGIWWQVEFPTLIDEKRAGGKVTKITYLQVDDLTIKEFEALKDLPKDQRRAPEVRHQKEYWPKGPGKNQLDKIKARRSEGRSAQQEHSSNISTGQIDPQHERTTAPIGFVKRAERSDEEVCDFGEDCYPYPYPIEDMYAWYKDATW</sequence>
<dbReference type="AlphaFoldDB" id="A0A8K0VWW1"/>
<gene>
    <name evidence="3" type="ORF">FB567DRAFT_594924</name>
</gene>
<feature type="chain" id="PRO_5035432826" evidence="2">
    <location>
        <begin position="20"/>
        <end position="365"/>
    </location>
</feature>
<evidence type="ECO:0000313" key="3">
    <source>
        <dbReference type="EMBL" id="KAH7082451.1"/>
    </source>
</evidence>
<keyword evidence="2" id="KW-0732">Signal</keyword>
<accession>A0A8K0VWW1</accession>
<evidence type="ECO:0000313" key="4">
    <source>
        <dbReference type="Proteomes" id="UP000813461"/>
    </source>
</evidence>
<protein>
    <submittedName>
        <fullName evidence="3">Uncharacterized protein</fullName>
    </submittedName>
</protein>
<feature type="compositionally biased region" description="Basic and acidic residues" evidence="1">
    <location>
        <begin position="288"/>
        <end position="299"/>
    </location>
</feature>
<feature type="region of interest" description="Disordered" evidence="1">
    <location>
        <begin position="267"/>
        <end position="328"/>
    </location>
</feature>
<keyword evidence="4" id="KW-1185">Reference proteome</keyword>